<sequence length="570" mass="63299">MPALRPRLRQTAMIMATATLTSPSFLALRNPRLSIPRNPILSSQPFLTSSNSLSYCFPNASIRCFAAAAADKVRVQNPIVEMDGDEMTRVIWKTIKDKLIFPYLELDIKYFDLGILNRDATDDKVTVESAEATLEYNVAIKCATITPGTVFREPIMCRNIPRIVPGNILLLLLLEHEILETHFSCCDPILQDGKNPFVLEDMPLPESGDGSFELDVHDFKGPGVALAMYNVDQSIRAFAESSMAMAFGKKWPLYLSTKNTILKKYDGRFKDIFQEVYEEKWKEKFEEYSIWYEHRLIDDMVAYAMKSEGGYVWACKNYDGDVQSDLLAQGFGSLGLMTSVLLSGDGKTLEAEAAHGTVTRHFRLHQKGQETSTNSIASIFAWTRGLEHRAKLDGNEKLLDFAHKLEAACIETVESGKMTKDLAILIHGPKASREFYLSTEEFIDAVAQNLEFKNQIKEDKLRDMALAKAKEIVSTNPVVVFSKTYCPFCVSVKELLTKLGASFKAVELNTESDGSEIQAALAEWTGQRTVPNVFIGGKHIGGCDATTALHKEGKLVPLLTEAGALATASA</sequence>
<evidence type="ECO:0000256" key="13">
    <source>
        <dbReference type="ARBA" id="ARBA00023157"/>
    </source>
</evidence>
<organism evidence="17 18">
    <name type="scientific">Rehmannia glutinosa</name>
    <name type="common">Chinese foxglove</name>
    <dbReference type="NCBI Taxonomy" id="99300"/>
    <lineage>
        <taxon>Eukaryota</taxon>
        <taxon>Viridiplantae</taxon>
        <taxon>Streptophyta</taxon>
        <taxon>Embryophyta</taxon>
        <taxon>Tracheophyta</taxon>
        <taxon>Spermatophyta</taxon>
        <taxon>Magnoliopsida</taxon>
        <taxon>eudicotyledons</taxon>
        <taxon>Gunneridae</taxon>
        <taxon>Pentapetalae</taxon>
        <taxon>asterids</taxon>
        <taxon>lamiids</taxon>
        <taxon>Lamiales</taxon>
        <taxon>Orobanchaceae</taxon>
        <taxon>Rehmannieae</taxon>
        <taxon>Rehmannia</taxon>
    </lineage>
</organism>
<comment type="caution">
    <text evidence="17">The sequence shown here is derived from an EMBL/GenBank/DDBJ whole genome shotgun (WGS) entry which is preliminary data.</text>
</comment>
<comment type="similarity">
    <text evidence="4">Belongs to the isocitrate and isopropylmalate dehydrogenases family.</text>
</comment>
<dbReference type="InterPro" id="IPR011767">
    <property type="entry name" value="GLR_AS"/>
</dbReference>
<dbReference type="PANTHER" id="PTHR11822">
    <property type="entry name" value="NADP-SPECIFIC ISOCITRATE DEHYDROGENASE"/>
    <property type="match status" value="1"/>
</dbReference>
<dbReference type="Pfam" id="PF00462">
    <property type="entry name" value="Glutaredoxin"/>
    <property type="match status" value="1"/>
</dbReference>
<dbReference type="SMART" id="SM01329">
    <property type="entry name" value="Iso_dh"/>
    <property type="match status" value="1"/>
</dbReference>
<proteinExistence type="inferred from homology"/>
<dbReference type="PRINTS" id="PR00160">
    <property type="entry name" value="GLUTAREDOXIN"/>
</dbReference>
<keyword evidence="11" id="KW-0249">Electron transport</keyword>
<evidence type="ECO:0000259" key="16">
    <source>
        <dbReference type="SMART" id="SM01329"/>
    </source>
</evidence>
<dbReference type="InterPro" id="IPR002109">
    <property type="entry name" value="Glutaredoxin"/>
</dbReference>
<keyword evidence="13" id="KW-1015">Disulfide bond</keyword>
<dbReference type="Gene3D" id="3.40.30.10">
    <property type="entry name" value="Glutaredoxin"/>
    <property type="match status" value="1"/>
</dbReference>
<keyword evidence="18" id="KW-1185">Reference proteome</keyword>
<dbReference type="PROSITE" id="PS00470">
    <property type="entry name" value="IDH_IMDH"/>
    <property type="match status" value="1"/>
</dbReference>
<dbReference type="PANTHER" id="PTHR11822:SF5">
    <property type="entry name" value="ISOCITRATE DEHYDROGENASE [NADP], CHLOROPLASTIC_MITOCHONDRIAL"/>
    <property type="match status" value="1"/>
</dbReference>
<keyword evidence="14" id="KW-0464">Manganese</keyword>
<evidence type="ECO:0000256" key="12">
    <source>
        <dbReference type="ARBA" id="ARBA00023002"/>
    </source>
</evidence>
<reference evidence="17 18" key="1">
    <citation type="journal article" date="2021" name="Comput. Struct. Biotechnol. J.">
        <title>De novo genome assembly of the potent medicinal plant Rehmannia glutinosa using nanopore technology.</title>
        <authorList>
            <person name="Ma L."/>
            <person name="Dong C."/>
            <person name="Song C."/>
            <person name="Wang X."/>
            <person name="Zheng X."/>
            <person name="Niu Y."/>
            <person name="Chen S."/>
            <person name="Feng W."/>
        </authorList>
    </citation>
    <scope>NUCLEOTIDE SEQUENCE [LARGE SCALE GENOMIC DNA]</scope>
    <source>
        <strain evidence="17">DH-2019</strain>
    </source>
</reference>
<dbReference type="Proteomes" id="UP001318860">
    <property type="component" value="Unassembled WGS sequence"/>
</dbReference>
<keyword evidence="7" id="KW-0816">Tricarboxylic acid cycle</keyword>
<dbReference type="SUPFAM" id="SSF52833">
    <property type="entry name" value="Thioredoxin-like"/>
    <property type="match status" value="1"/>
</dbReference>
<accession>A0ABR0V5I5</accession>
<keyword evidence="15" id="KW-0676">Redox-active center</keyword>
<dbReference type="InterPro" id="IPR024084">
    <property type="entry name" value="IsoPropMal-DH-like_dom"/>
</dbReference>
<keyword evidence="9" id="KW-0460">Magnesium</keyword>
<dbReference type="InterPro" id="IPR014025">
    <property type="entry name" value="Glutaredoxin_subgr"/>
</dbReference>
<dbReference type="NCBIfam" id="NF006156">
    <property type="entry name" value="PRK08299.1"/>
    <property type="match status" value="1"/>
</dbReference>
<protein>
    <recommendedName>
        <fullName evidence="5">isocitrate dehydrogenase (NADP(+))</fullName>
        <ecNumber evidence="5">1.1.1.42</ecNumber>
    </recommendedName>
</protein>
<evidence type="ECO:0000256" key="4">
    <source>
        <dbReference type="ARBA" id="ARBA00007769"/>
    </source>
</evidence>
<dbReference type="Gene3D" id="3.40.718.10">
    <property type="entry name" value="Isopropylmalate Dehydrogenase"/>
    <property type="match status" value="1"/>
</dbReference>
<dbReference type="Pfam" id="PF00180">
    <property type="entry name" value="Iso_dh"/>
    <property type="match status" value="2"/>
</dbReference>
<dbReference type="InterPro" id="IPR004790">
    <property type="entry name" value="Isocitrate_DH_NADP"/>
</dbReference>
<evidence type="ECO:0000256" key="9">
    <source>
        <dbReference type="ARBA" id="ARBA00022842"/>
    </source>
</evidence>
<comment type="cofactor">
    <cofactor evidence="2">
        <name>Mg(2+)</name>
        <dbReference type="ChEBI" id="CHEBI:18420"/>
    </cofactor>
</comment>
<evidence type="ECO:0000256" key="8">
    <source>
        <dbReference type="ARBA" id="ARBA00022723"/>
    </source>
</evidence>
<evidence type="ECO:0000256" key="14">
    <source>
        <dbReference type="ARBA" id="ARBA00023211"/>
    </source>
</evidence>
<comment type="cofactor">
    <cofactor evidence="1">
        <name>Mn(2+)</name>
        <dbReference type="ChEBI" id="CHEBI:29035"/>
    </cofactor>
</comment>
<evidence type="ECO:0000256" key="7">
    <source>
        <dbReference type="ARBA" id="ARBA00022532"/>
    </source>
</evidence>
<evidence type="ECO:0000256" key="15">
    <source>
        <dbReference type="ARBA" id="ARBA00023284"/>
    </source>
</evidence>
<dbReference type="EC" id="1.1.1.42" evidence="5"/>
<evidence type="ECO:0000313" key="18">
    <source>
        <dbReference type="Proteomes" id="UP001318860"/>
    </source>
</evidence>
<evidence type="ECO:0000313" key="17">
    <source>
        <dbReference type="EMBL" id="KAK6129341.1"/>
    </source>
</evidence>
<dbReference type="CDD" id="cd03419">
    <property type="entry name" value="GRX_GRXh_1_2_like"/>
    <property type="match status" value="1"/>
</dbReference>
<keyword evidence="8" id="KW-0479">Metal-binding</keyword>
<keyword evidence="6" id="KW-0813">Transport</keyword>
<dbReference type="InterPro" id="IPR011899">
    <property type="entry name" value="Glutaredoxin_euk/vir"/>
</dbReference>
<comment type="similarity">
    <text evidence="3">Belongs to the glutaredoxin family. CPYC subfamily.</text>
</comment>
<feature type="domain" description="Isopropylmalate dehydrogenase-like" evidence="16">
    <location>
        <begin position="78"/>
        <end position="446"/>
    </location>
</feature>
<dbReference type="SUPFAM" id="SSF53659">
    <property type="entry name" value="Isocitrate/Isopropylmalate dehydrogenase-like"/>
    <property type="match status" value="1"/>
</dbReference>
<dbReference type="NCBIfam" id="TIGR00127">
    <property type="entry name" value="nadp_idh_euk"/>
    <property type="match status" value="1"/>
</dbReference>
<evidence type="ECO:0000256" key="6">
    <source>
        <dbReference type="ARBA" id="ARBA00022448"/>
    </source>
</evidence>
<dbReference type="PROSITE" id="PS51354">
    <property type="entry name" value="GLUTAREDOXIN_2"/>
    <property type="match status" value="1"/>
</dbReference>
<dbReference type="EMBL" id="JABTTQ020001657">
    <property type="protein sequence ID" value="KAK6129341.1"/>
    <property type="molecule type" value="Genomic_DNA"/>
</dbReference>
<evidence type="ECO:0000256" key="3">
    <source>
        <dbReference type="ARBA" id="ARBA00007190"/>
    </source>
</evidence>
<evidence type="ECO:0000256" key="5">
    <source>
        <dbReference type="ARBA" id="ARBA00013013"/>
    </source>
</evidence>
<name>A0ABR0V5I5_REHGL</name>
<dbReference type="PROSITE" id="PS00195">
    <property type="entry name" value="GLUTAREDOXIN_1"/>
    <property type="match status" value="1"/>
</dbReference>
<dbReference type="InterPro" id="IPR019818">
    <property type="entry name" value="IsoCit/isopropylmalate_DH_CS"/>
</dbReference>
<evidence type="ECO:0000256" key="10">
    <source>
        <dbReference type="ARBA" id="ARBA00022857"/>
    </source>
</evidence>
<evidence type="ECO:0000256" key="11">
    <source>
        <dbReference type="ARBA" id="ARBA00022982"/>
    </source>
</evidence>
<evidence type="ECO:0000256" key="1">
    <source>
        <dbReference type="ARBA" id="ARBA00001936"/>
    </source>
</evidence>
<keyword evidence="10" id="KW-0521">NADP</keyword>
<dbReference type="InterPro" id="IPR036249">
    <property type="entry name" value="Thioredoxin-like_sf"/>
</dbReference>
<gene>
    <name evidence="17" type="ORF">DH2020_036914</name>
</gene>
<keyword evidence="12" id="KW-0560">Oxidoreductase</keyword>
<evidence type="ECO:0000256" key="2">
    <source>
        <dbReference type="ARBA" id="ARBA00001946"/>
    </source>
</evidence>
<dbReference type="NCBIfam" id="TIGR02180">
    <property type="entry name" value="GRX_euk"/>
    <property type="match status" value="1"/>
</dbReference>